<dbReference type="Pfam" id="PF11867">
    <property type="entry name" value="T1RH-like_C"/>
    <property type="match status" value="1"/>
</dbReference>
<dbReference type="Proteomes" id="UP000265540">
    <property type="component" value="Unassembled WGS sequence"/>
</dbReference>
<dbReference type="InterPro" id="IPR055180">
    <property type="entry name" value="HsdR_RecA-like_helicase_dom_2"/>
</dbReference>
<dbReference type="PANTHER" id="PTHR30195">
    <property type="entry name" value="TYPE I SITE-SPECIFIC DEOXYRIBONUCLEASE PROTEIN SUBUNIT M AND R"/>
    <property type="match status" value="1"/>
</dbReference>
<evidence type="ECO:0000256" key="6">
    <source>
        <dbReference type="ARBA" id="ARBA00022759"/>
    </source>
</evidence>
<keyword evidence="6 12" id="KW-0255">Endonuclease</keyword>
<evidence type="ECO:0000256" key="3">
    <source>
        <dbReference type="ARBA" id="ARBA00022722"/>
    </source>
</evidence>
<dbReference type="Pfam" id="PF18766">
    <property type="entry name" value="SWI2_SNF2"/>
    <property type="match status" value="1"/>
</dbReference>
<keyword evidence="9 10" id="KW-0238">DNA-binding</keyword>
<dbReference type="GO" id="GO:0009307">
    <property type="term" value="P:DNA restriction-modification system"/>
    <property type="evidence" value="ECO:0007669"/>
    <property type="project" value="UniProtKB-KW"/>
</dbReference>
<dbReference type="Pfam" id="PF04313">
    <property type="entry name" value="HSDR_N"/>
    <property type="match status" value="1"/>
</dbReference>
<keyword evidence="8 10" id="KW-0067">ATP-binding</keyword>
<protein>
    <recommendedName>
        <fullName evidence="10">Type I restriction enzyme endonuclease subunit</fullName>
        <shortName evidence="10">R protein</shortName>
        <ecNumber evidence="10">3.1.21.3</ecNumber>
    </recommendedName>
</protein>
<dbReference type="Pfam" id="PF22679">
    <property type="entry name" value="T1R_D3-like"/>
    <property type="match status" value="1"/>
</dbReference>
<dbReference type="PANTHER" id="PTHR30195:SF15">
    <property type="entry name" value="TYPE I RESTRICTION ENZYME HINDI ENDONUCLEASE SUBUNIT"/>
    <property type="match status" value="1"/>
</dbReference>
<dbReference type="EMBL" id="QZJF01000018">
    <property type="protein sequence ID" value="RJR26669.1"/>
    <property type="molecule type" value="Genomic_DNA"/>
</dbReference>
<feature type="domain" description="Helicase ATP-binding" evidence="11">
    <location>
        <begin position="287"/>
        <end position="469"/>
    </location>
</feature>
<gene>
    <name evidence="12" type="ORF">C4561_04655</name>
</gene>
<dbReference type="EC" id="3.1.21.3" evidence="10"/>
<dbReference type="GO" id="GO:0003677">
    <property type="term" value="F:DNA binding"/>
    <property type="evidence" value="ECO:0007669"/>
    <property type="project" value="UniProtKB-KW"/>
</dbReference>
<dbReference type="CDD" id="cd18030">
    <property type="entry name" value="DEXHc_RE_I_HsdR"/>
    <property type="match status" value="1"/>
</dbReference>
<dbReference type="InterPro" id="IPR051268">
    <property type="entry name" value="Type-I_R_enzyme_R_subunit"/>
</dbReference>
<dbReference type="Gene3D" id="3.90.1570.50">
    <property type="match status" value="1"/>
</dbReference>
<dbReference type="Gene3D" id="3.40.50.300">
    <property type="entry name" value="P-loop containing nucleotide triphosphate hydrolases"/>
    <property type="match status" value="2"/>
</dbReference>
<evidence type="ECO:0000256" key="7">
    <source>
        <dbReference type="ARBA" id="ARBA00022801"/>
    </source>
</evidence>
<accession>A0A3A4ZBL3</accession>
<evidence type="ECO:0000259" key="11">
    <source>
        <dbReference type="PROSITE" id="PS51192"/>
    </source>
</evidence>
<reference evidence="12 13" key="1">
    <citation type="journal article" date="2017" name="ISME J.">
        <title>Energy and carbon metabolisms in a deep terrestrial subsurface fluid microbial community.</title>
        <authorList>
            <person name="Momper L."/>
            <person name="Jungbluth S.P."/>
            <person name="Lee M.D."/>
            <person name="Amend J.P."/>
        </authorList>
    </citation>
    <scope>NUCLEOTIDE SEQUENCE [LARGE SCALE GENOMIC DNA]</scope>
    <source>
        <strain evidence="12">SURF_46</strain>
    </source>
</reference>
<dbReference type="CDD" id="cd18800">
    <property type="entry name" value="SF2_C_EcoR124I-like"/>
    <property type="match status" value="1"/>
</dbReference>
<keyword evidence="7 10" id="KW-0378">Hydrolase</keyword>
<comment type="similarity">
    <text evidence="2 10">Belongs to the HsdR family.</text>
</comment>
<dbReference type="InterPro" id="IPR004473">
    <property type="entry name" value="Restrct_endonuc_typeI_HsdR"/>
</dbReference>
<proteinExistence type="inferred from homology"/>
<evidence type="ECO:0000256" key="9">
    <source>
        <dbReference type="ARBA" id="ARBA00023125"/>
    </source>
</evidence>
<dbReference type="GO" id="GO:0009035">
    <property type="term" value="F:type I site-specific deoxyribonuclease activity"/>
    <property type="evidence" value="ECO:0007669"/>
    <property type="project" value="UniProtKB-EC"/>
</dbReference>
<evidence type="ECO:0000256" key="5">
    <source>
        <dbReference type="ARBA" id="ARBA00022747"/>
    </source>
</evidence>
<evidence type="ECO:0000256" key="2">
    <source>
        <dbReference type="ARBA" id="ARBA00008598"/>
    </source>
</evidence>
<evidence type="ECO:0000256" key="8">
    <source>
        <dbReference type="ARBA" id="ARBA00022840"/>
    </source>
</evidence>
<keyword evidence="4 10" id="KW-0547">Nucleotide-binding</keyword>
<dbReference type="InterPro" id="IPR007409">
    <property type="entry name" value="Restrct_endonuc_type1_HsdR_N"/>
</dbReference>
<dbReference type="NCBIfam" id="TIGR00348">
    <property type="entry name" value="hsdR"/>
    <property type="match status" value="1"/>
</dbReference>
<dbReference type="GO" id="GO:0005524">
    <property type="term" value="F:ATP binding"/>
    <property type="evidence" value="ECO:0007669"/>
    <property type="project" value="UniProtKB-KW"/>
</dbReference>
<name>A0A3A4ZBL3_UNCKA</name>
<evidence type="ECO:0000256" key="10">
    <source>
        <dbReference type="RuleBase" id="RU364115"/>
    </source>
</evidence>
<evidence type="ECO:0000256" key="4">
    <source>
        <dbReference type="ARBA" id="ARBA00022741"/>
    </source>
</evidence>
<organism evidence="12 13">
    <name type="scientific">candidate division WWE3 bacterium</name>
    <dbReference type="NCBI Taxonomy" id="2053526"/>
    <lineage>
        <taxon>Bacteria</taxon>
        <taxon>Katanobacteria</taxon>
    </lineage>
</organism>
<dbReference type="InterPro" id="IPR027417">
    <property type="entry name" value="P-loop_NTPase"/>
</dbReference>
<dbReference type="SUPFAM" id="SSF52540">
    <property type="entry name" value="P-loop containing nucleoside triphosphate hydrolases"/>
    <property type="match status" value="2"/>
</dbReference>
<evidence type="ECO:0000256" key="1">
    <source>
        <dbReference type="ARBA" id="ARBA00000851"/>
    </source>
</evidence>
<dbReference type="InterPro" id="IPR014001">
    <property type="entry name" value="Helicase_ATP-bd"/>
</dbReference>
<comment type="caution">
    <text evidence="12">The sequence shown here is derived from an EMBL/GenBank/DDBJ whole genome shotgun (WGS) entry which is preliminary data.</text>
</comment>
<dbReference type="SMART" id="SM00487">
    <property type="entry name" value="DEXDc"/>
    <property type="match status" value="1"/>
</dbReference>
<dbReference type="InterPro" id="IPR040980">
    <property type="entry name" value="SWI2_SNF2"/>
</dbReference>
<dbReference type="PROSITE" id="PS51192">
    <property type="entry name" value="HELICASE_ATP_BIND_1"/>
    <property type="match status" value="1"/>
</dbReference>
<comment type="subunit">
    <text evidence="10">The type I restriction/modification system is composed of three polypeptides R, M and S.</text>
</comment>
<dbReference type="InterPro" id="IPR021810">
    <property type="entry name" value="T1RH-like_C"/>
</dbReference>
<evidence type="ECO:0000313" key="12">
    <source>
        <dbReference type="EMBL" id="RJR26669.1"/>
    </source>
</evidence>
<dbReference type="AlphaFoldDB" id="A0A3A4ZBL3"/>
<comment type="catalytic activity">
    <reaction evidence="1 10">
        <text>Endonucleolytic cleavage of DNA to give random double-stranded fragments with terminal 5'-phosphates, ATP is simultaneously hydrolyzed.</text>
        <dbReference type="EC" id="3.1.21.3"/>
    </reaction>
</comment>
<evidence type="ECO:0000313" key="13">
    <source>
        <dbReference type="Proteomes" id="UP000265540"/>
    </source>
</evidence>
<sequence>MTTRISELTLENVVLDWLADLGYMVSHGPSIAPEEPGAERESYDEVLLLERLHQALTWLNPDLPPSVINEALRKVTLLDSPSLTTNNRAFHRMLVDGVEVEHINKKGRIVGDRVRLVDFDNPDNNDWLAVDQFTVTSGQINRRPDIVLFVNGIPLVVIELKNPTNEEATIWTAFNQLQTYKNQIPALFAYNEVLLVSDGLTARFGSLTADQEWFLPWRTIEGESPAPPGTLELEVLLRGIFEKRRFLDYLRYFIVFEEDRGKIAKKLAGYHQFHAVNQAVESTLQATIVTGNRRAGVIWHTQGSGKSLTMAFYAGRVVLDPAMGNPTLVVITDRNDLDDQLFNTFSRCKDLLRQNPIQAEKRAHLHKLLQVASGGVVFSTIQKFLPEEKGERFPVLSERRNIIVIVDEAHRSQYSFESKLDASKGHLSYGFAQNLRDALPNASFIGFTGTPIELTDRNTRAVFGDYISIYDIQQAVQDGATVPIYYESRMAKLDLKEEEIPNLDPGFEEVTEGEEETVREKLKSKWAQLEAIVGTEKRLDLIAKDLIDHFERRLEAMQGKAMVVSMSRRICVDLYSAIVKLRPEWHSDNDEDGAIKVVMTGSATDPVDWQQHVRSKARREAMALRFKDPSDPLQIVIVRDMWLTGFDVPSLHTMYVDKPMRGHGLMQAIARVNRVFKDKPGGLIVDYLGLADQLKQAMGTYTASGGRGNTALDQEEAVAVMLEKYEICVNLFHGFDYSLFVSGTPVQRLALLPGAQEHILAQEQGKERLVKVVNELSKAFALAVPHEEAIRIRDEVAFFQAVRVALVKATARSPRADAELDQAVKQIVSNAIAPDQIVDVFAMAGLQKPDISILSEEFLAEVRELPQRNLAVELLQKLLNDEIKVRGRKNVVQARSFAEMLERAMRVYHNRSIETAQVIMELIELARQMREADRRGENLGLAEDELAFYDALEVNDSAVAILGDDVLRRIAQELVTTVRKNTTIDWTVKDSVRAKLRTMVKRILRKYGYPPDKQEKATRTVLEQAELLCAEVA</sequence>
<keyword evidence="3" id="KW-0540">Nuclease</keyword>
<keyword evidence="5 10" id="KW-0680">Restriction system</keyword>
<comment type="function">
    <text evidence="10">Subunit R is required for both nuclease and ATPase activities, but not for modification.</text>
</comment>
<dbReference type="CDD" id="cd22332">
    <property type="entry name" value="HsdR_N"/>
    <property type="match status" value="1"/>
</dbReference>